<accession>A0ACC2JMC3</accession>
<comment type="caution">
    <text evidence="1">The sequence shown here is derived from an EMBL/GenBank/DDBJ whole genome shotgun (WGS) entry which is preliminary data.</text>
</comment>
<protein>
    <submittedName>
        <fullName evidence="1">Uncharacterized protein</fullName>
    </submittedName>
</protein>
<keyword evidence="2" id="KW-1185">Reference proteome</keyword>
<name>A0ACC2JMC3_9PEZI</name>
<evidence type="ECO:0000313" key="1">
    <source>
        <dbReference type="EMBL" id="KAJ8128611.1"/>
    </source>
</evidence>
<reference evidence="1" key="1">
    <citation type="submission" date="2022-12" db="EMBL/GenBank/DDBJ databases">
        <title>Genome Sequence of Lasiodiplodia mahajangana.</title>
        <authorList>
            <person name="Buettner E."/>
        </authorList>
    </citation>
    <scope>NUCLEOTIDE SEQUENCE</scope>
    <source>
        <strain evidence="1">VT137</strain>
    </source>
</reference>
<gene>
    <name evidence="1" type="ORF">O1611_g5023</name>
</gene>
<sequence>MTPLILAVLSDDLERARRLIDEDGADVNEQVNGDFSTALQAAACCSSLEVVELLIEKGADVNQQGGFYGNALQTAVVAEDLKVAKFLVDNGANVNQQGGFYDNAI</sequence>
<dbReference type="EMBL" id="JAPUUL010001014">
    <property type="protein sequence ID" value="KAJ8128611.1"/>
    <property type="molecule type" value="Genomic_DNA"/>
</dbReference>
<dbReference type="Proteomes" id="UP001153332">
    <property type="component" value="Unassembled WGS sequence"/>
</dbReference>
<organism evidence="1 2">
    <name type="scientific">Lasiodiplodia mahajangana</name>
    <dbReference type="NCBI Taxonomy" id="1108764"/>
    <lineage>
        <taxon>Eukaryota</taxon>
        <taxon>Fungi</taxon>
        <taxon>Dikarya</taxon>
        <taxon>Ascomycota</taxon>
        <taxon>Pezizomycotina</taxon>
        <taxon>Dothideomycetes</taxon>
        <taxon>Dothideomycetes incertae sedis</taxon>
        <taxon>Botryosphaeriales</taxon>
        <taxon>Botryosphaeriaceae</taxon>
        <taxon>Lasiodiplodia</taxon>
    </lineage>
</organism>
<evidence type="ECO:0000313" key="2">
    <source>
        <dbReference type="Proteomes" id="UP001153332"/>
    </source>
</evidence>
<proteinExistence type="predicted"/>